<dbReference type="EMBL" id="JH711587">
    <property type="protein sequence ID" value="EIW75878.1"/>
    <property type="molecule type" value="Genomic_DNA"/>
</dbReference>
<evidence type="ECO:0000313" key="3">
    <source>
        <dbReference type="Proteomes" id="UP000053558"/>
    </source>
</evidence>
<dbReference type="SUPFAM" id="SSF55031">
    <property type="entry name" value="Bacterial exopeptidase dimerisation domain"/>
    <property type="match status" value="1"/>
</dbReference>
<keyword evidence="3" id="KW-1185">Reference proteome</keyword>
<reference evidence="3" key="1">
    <citation type="journal article" date="2012" name="Science">
        <title>The Paleozoic origin of enzymatic lignin decomposition reconstructed from 31 fungal genomes.</title>
        <authorList>
            <person name="Floudas D."/>
            <person name="Binder M."/>
            <person name="Riley R."/>
            <person name="Barry K."/>
            <person name="Blanchette R.A."/>
            <person name="Henrissat B."/>
            <person name="Martinez A.T."/>
            <person name="Otillar R."/>
            <person name="Spatafora J.W."/>
            <person name="Yadav J.S."/>
            <person name="Aerts A."/>
            <person name="Benoit I."/>
            <person name="Boyd A."/>
            <person name="Carlson A."/>
            <person name="Copeland A."/>
            <person name="Coutinho P.M."/>
            <person name="de Vries R.P."/>
            <person name="Ferreira P."/>
            <person name="Findley K."/>
            <person name="Foster B."/>
            <person name="Gaskell J."/>
            <person name="Glotzer D."/>
            <person name="Gorecki P."/>
            <person name="Heitman J."/>
            <person name="Hesse C."/>
            <person name="Hori C."/>
            <person name="Igarashi K."/>
            <person name="Jurgens J.A."/>
            <person name="Kallen N."/>
            <person name="Kersten P."/>
            <person name="Kohler A."/>
            <person name="Kuees U."/>
            <person name="Kumar T.K.A."/>
            <person name="Kuo A."/>
            <person name="LaButti K."/>
            <person name="Larrondo L.F."/>
            <person name="Lindquist E."/>
            <person name="Ling A."/>
            <person name="Lombard V."/>
            <person name="Lucas S."/>
            <person name="Lundell T."/>
            <person name="Martin R."/>
            <person name="McLaughlin D.J."/>
            <person name="Morgenstern I."/>
            <person name="Morin E."/>
            <person name="Murat C."/>
            <person name="Nagy L.G."/>
            <person name="Nolan M."/>
            <person name="Ohm R.A."/>
            <person name="Patyshakuliyeva A."/>
            <person name="Rokas A."/>
            <person name="Ruiz-Duenas F.J."/>
            <person name="Sabat G."/>
            <person name="Salamov A."/>
            <person name="Samejima M."/>
            <person name="Schmutz J."/>
            <person name="Slot J.C."/>
            <person name="St John F."/>
            <person name="Stenlid J."/>
            <person name="Sun H."/>
            <person name="Sun S."/>
            <person name="Syed K."/>
            <person name="Tsang A."/>
            <person name="Wiebenga A."/>
            <person name="Young D."/>
            <person name="Pisabarro A."/>
            <person name="Eastwood D.C."/>
            <person name="Martin F."/>
            <person name="Cullen D."/>
            <person name="Grigoriev I.V."/>
            <person name="Hibbett D.S."/>
        </authorList>
    </citation>
    <scope>NUCLEOTIDE SEQUENCE [LARGE SCALE GENOMIC DNA]</scope>
    <source>
        <strain evidence="3">RWD-64-598 SS2</strain>
    </source>
</reference>
<evidence type="ECO:0000313" key="2">
    <source>
        <dbReference type="EMBL" id="EIW75878.1"/>
    </source>
</evidence>
<dbReference type="GeneID" id="19211564"/>
<dbReference type="Pfam" id="PF01546">
    <property type="entry name" value="Peptidase_M20"/>
    <property type="match status" value="1"/>
</dbReference>
<comment type="caution">
    <text evidence="2">The sequence shown here is derived from an EMBL/GenBank/DDBJ whole genome shotgun (WGS) entry which is preliminary data.</text>
</comment>
<dbReference type="GO" id="GO:0016805">
    <property type="term" value="F:dipeptidase activity"/>
    <property type="evidence" value="ECO:0007669"/>
    <property type="project" value="TreeGrafter"/>
</dbReference>
<dbReference type="AlphaFoldDB" id="A0A5M3M9F8"/>
<dbReference type="SUPFAM" id="SSF53187">
    <property type="entry name" value="Zn-dependent exopeptidases"/>
    <property type="match status" value="1"/>
</dbReference>
<dbReference type="Proteomes" id="UP000053558">
    <property type="component" value="Unassembled WGS sequence"/>
</dbReference>
<protein>
    <recommendedName>
        <fullName evidence="4">Peptidase M20 domain-containing protein 2</fullName>
    </recommendedName>
</protein>
<dbReference type="OMA" id="MIRAGAY"/>
<dbReference type="OrthoDB" id="6119954at2759"/>
<dbReference type="InterPro" id="IPR052030">
    <property type="entry name" value="Peptidase_M20/M20A_hydrolases"/>
</dbReference>
<evidence type="ECO:0000256" key="1">
    <source>
        <dbReference type="ARBA" id="ARBA00006247"/>
    </source>
</evidence>
<comment type="similarity">
    <text evidence="1">Belongs to the peptidase M20A family.</text>
</comment>
<dbReference type="Gene3D" id="3.30.70.360">
    <property type="match status" value="1"/>
</dbReference>
<accession>A0A5M3M9F8</accession>
<dbReference type="PANTHER" id="PTHR30575">
    <property type="entry name" value="PEPTIDASE M20"/>
    <property type="match status" value="1"/>
</dbReference>
<sequence length="337" mass="35885">MRNQGWDVRDVDGLPTAWIASFECGNGGRTLGVNSEMDALPDIGHACGHNLIGVAGVAIACAVRAAMEQMSIPGKVVLLGTPAEEGGLGKLRMLEKGLYEGMDACVMVHPAPGPIHSVSLSGSLAAVVYEVTYKGHPQNALDAAVLAYNAIAVLRQQTKPTHRIHGVFGGKWTGNIIPDNAALTWVIRAPTIAEARESGIRVRACFEAAATATGCKVTIGDPQEVYELRQNSALGEELRDVVRKRYGDIDYEWGISSASTDFVNLPSLHPGYSIPTIPDGGNHTLGFTDAAKTKVTHDATMVVSKALAAVGTRVLVDEEFAQKVKDAFEEDKKRRGT</sequence>
<evidence type="ECO:0008006" key="4">
    <source>
        <dbReference type="Google" id="ProtNLM"/>
    </source>
</evidence>
<dbReference type="Gene3D" id="3.40.630.10">
    <property type="entry name" value="Zn peptidases"/>
    <property type="match status" value="1"/>
</dbReference>
<dbReference type="InterPro" id="IPR002933">
    <property type="entry name" value="Peptidase_M20"/>
</dbReference>
<gene>
    <name evidence="2" type="ORF">CONPUDRAFT_93157</name>
</gene>
<dbReference type="PANTHER" id="PTHR30575:SF0">
    <property type="entry name" value="XAA-ARG DIPEPTIDASE"/>
    <property type="match status" value="1"/>
</dbReference>
<dbReference type="KEGG" id="cput:CONPUDRAFT_93157"/>
<organism evidence="2 3">
    <name type="scientific">Coniophora puteana (strain RWD-64-598)</name>
    <name type="common">Brown rot fungus</name>
    <dbReference type="NCBI Taxonomy" id="741705"/>
    <lineage>
        <taxon>Eukaryota</taxon>
        <taxon>Fungi</taxon>
        <taxon>Dikarya</taxon>
        <taxon>Basidiomycota</taxon>
        <taxon>Agaricomycotina</taxon>
        <taxon>Agaricomycetes</taxon>
        <taxon>Agaricomycetidae</taxon>
        <taxon>Boletales</taxon>
        <taxon>Coniophorineae</taxon>
        <taxon>Coniophoraceae</taxon>
        <taxon>Coniophora</taxon>
    </lineage>
</organism>
<proteinExistence type="inferred from homology"/>
<dbReference type="RefSeq" id="XP_007773880.1">
    <property type="nucleotide sequence ID" value="XM_007775690.1"/>
</dbReference>
<name>A0A5M3M9F8_CONPW</name>
<dbReference type="InterPro" id="IPR036264">
    <property type="entry name" value="Bact_exopeptidase_dim_dom"/>
</dbReference>